<gene>
    <name evidence="1" type="ORF">GHK86_08220</name>
</gene>
<organism evidence="1 2">
    <name type="scientific">Acidiferrimicrobium australe</name>
    <dbReference type="NCBI Taxonomy" id="2664430"/>
    <lineage>
        <taxon>Bacteria</taxon>
        <taxon>Bacillati</taxon>
        <taxon>Actinomycetota</taxon>
        <taxon>Acidimicrobiia</taxon>
        <taxon>Acidimicrobiales</taxon>
        <taxon>Acidimicrobiaceae</taxon>
        <taxon>Acidiferrimicrobium</taxon>
    </lineage>
</organism>
<dbReference type="EMBL" id="WJHE01000365">
    <property type="protein sequence ID" value="MST32705.1"/>
    <property type="molecule type" value="Genomic_DNA"/>
</dbReference>
<evidence type="ECO:0000313" key="2">
    <source>
        <dbReference type="Proteomes" id="UP000437736"/>
    </source>
</evidence>
<dbReference type="Gene3D" id="2.40.50.140">
    <property type="entry name" value="Nucleic acid-binding proteins"/>
    <property type="match status" value="1"/>
</dbReference>
<dbReference type="SUPFAM" id="SSF50249">
    <property type="entry name" value="Nucleic acid-binding proteins"/>
    <property type="match status" value="1"/>
</dbReference>
<comment type="caution">
    <text evidence="1">The sequence shown here is derived from an EMBL/GenBank/DDBJ whole genome shotgun (WGS) entry which is preliminary data.</text>
</comment>
<evidence type="ECO:0000313" key="1">
    <source>
        <dbReference type="EMBL" id="MST32705.1"/>
    </source>
</evidence>
<proteinExistence type="predicted"/>
<sequence length="114" mass="12416">MTTDIAGHLSWDATLRHGRNGRPWIRLGLVTTDGRQAIVKAFDTLAVTTAGLRSGTDIVATVGPARICEWTDTQGVKRSDVEYVAHRITVVDHPSHTGAVDRILRAESTDVLDQ</sequence>
<keyword evidence="2" id="KW-1185">Reference proteome</keyword>
<name>A0ABW9QT27_9ACTN</name>
<protein>
    <recommendedName>
        <fullName evidence="3">Single-stranded DNA-binding protein</fullName>
    </recommendedName>
</protein>
<reference evidence="1 2" key="1">
    <citation type="submission" date="2019-11" db="EMBL/GenBank/DDBJ databases">
        <title>Acidiferrimicrobium australis gen. nov., sp. nov., an acidophilic and obligately heterotrophic, member of the Actinobacteria that catalyses dissimilatory oxido- reduction of iron isolated from metal-rich acidic water in Chile.</title>
        <authorList>
            <person name="Gonzalez D."/>
            <person name="Huber K."/>
            <person name="Hedrich S."/>
            <person name="Rojas-Villalobos C."/>
            <person name="Quatrini R."/>
            <person name="Dinamarca M.A."/>
            <person name="Schwarz A."/>
            <person name="Canales C."/>
            <person name="Nancucheo I."/>
        </authorList>
    </citation>
    <scope>NUCLEOTIDE SEQUENCE [LARGE SCALE GENOMIC DNA]</scope>
    <source>
        <strain evidence="1 2">USS-CCA1</strain>
    </source>
</reference>
<accession>A0ABW9QT27</accession>
<dbReference type="InterPro" id="IPR012340">
    <property type="entry name" value="NA-bd_OB-fold"/>
</dbReference>
<evidence type="ECO:0008006" key="3">
    <source>
        <dbReference type="Google" id="ProtNLM"/>
    </source>
</evidence>
<dbReference type="Proteomes" id="UP000437736">
    <property type="component" value="Unassembled WGS sequence"/>
</dbReference>